<dbReference type="EMBL" id="BFEA01000984">
    <property type="protein sequence ID" value="GBG92005.1"/>
    <property type="molecule type" value="Genomic_DNA"/>
</dbReference>
<feature type="non-terminal residue" evidence="1">
    <location>
        <position position="30"/>
    </location>
</feature>
<keyword evidence="2" id="KW-1185">Reference proteome</keyword>
<dbReference type="AlphaFoldDB" id="A0A388MBW8"/>
<dbReference type="Gramene" id="GBG92005">
    <property type="protein sequence ID" value="GBG92005"/>
    <property type="gene ID" value="CBR_g54100"/>
</dbReference>
<protein>
    <submittedName>
        <fullName evidence="1">Uncharacterized protein</fullName>
    </submittedName>
</protein>
<evidence type="ECO:0000313" key="2">
    <source>
        <dbReference type="Proteomes" id="UP000265515"/>
    </source>
</evidence>
<organism evidence="1 2">
    <name type="scientific">Chara braunii</name>
    <name type="common">Braun's stonewort</name>
    <dbReference type="NCBI Taxonomy" id="69332"/>
    <lineage>
        <taxon>Eukaryota</taxon>
        <taxon>Viridiplantae</taxon>
        <taxon>Streptophyta</taxon>
        <taxon>Charophyceae</taxon>
        <taxon>Charales</taxon>
        <taxon>Characeae</taxon>
        <taxon>Chara</taxon>
    </lineage>
</organism>
<evidence type="ECO:0000313" key="1">
    <source>
        <dbReference type="EMBL" id="GBG92005.1"/>
    </source>
</evidence>
<comment type="caution">
    <text evidence="1">The sequence shown here is derived from an EMBL/GenBank/DDBJ whole genome shotgun (WGS) entry which is preliminary data.</text>
</comment>
<reference evidence="1 2" key="1">
    <citation type="journal article" date="2018" name="Cell">
        <title>The Chara Genome: Secondary Complexity and Implications for Plant Terrestrialization.</title>
        <authorList>
            <person name="Nishiyama T."/>
            <person name="Sakayama H."/>
            <person name="Vries J.D."/>
            <person name="Buschmann H."/>
            <person name="Saint-Marcoux D."/>
            <person name="Ullrich K.K."/>
            <person name="Haas F.B."/>
            <person name="Vanderstraeten L."/>
            <person name="Becker D."/>
            <person name="Lang D."/>
            <person name="Vosolsobe S."/>
            <person name="Rombauts S."/>
            <person name="Wilhelmsson P.K.I."/>
            <person name="Janitza P."/>
            <person name="Kern R."/>
            <person name="Heyl A."/>
            <person name="Rumpler F."/>
            <person name="Villalobos L.I.A.C."/>
            <person name="Clay J.M."/>
            <person name="Skokan R."/>
            <person name="Toyoda A."/>
            <person name="Suzuki Y."/>
            <person name="Kagoshima H."/>
            <person name="Schijlen E."/>
            <person name="Tajeshwar N."/>
            <person name="Catarino B."/>
            <person name="Hetherington A.J."/>
            <person name="Saltykova A."/>
            <person name="Bonnot C."/>
            <person name="Breuninger H."/>
            <person name="Symeonidi A."/>
            <person name="Radhakrishnan G.V."/>
            <person name="Van Nieuwerburgh F."/>
            <person name="Deforce D."/>
            <person name="Chang C."/>
            <person name="Karol K.G."/>
            <person name="Hedrich R."/>
            <person name="Ulvskov P."/>
            <person name="Glockner G."/>
            <person name="Delwiche C.F."/>
            <person name="Petrasek J."/>
            <person name="Van de Peer Y."/>
            <person name="Friml J."/>
            <person name="Beilby M."/>
            <person name="Dolan L."/>
            <person name="Kohara Y."/>
            <person name="Sugano S."/>
            <person name="Fujiyama A."/>
            <person name="Delaux P.-M."/>
            <person name="Quint M."/>
            <person name="TheiBen G."/>
            <person name="Hagemann M."/>
            <person name="Harholt J."/>
            <person name="Dunand C."/>
            <person name="Zachgo S."/>
            <person name="Langdale J."/>
            <person name="Maumus F."/>
            <person name="Straeten D.V.D."/>
            <person name="Gould S.B."/>
            <person name="Rensing S.A."/>
        </authorList>
    </citation>
    <scope>NUCLEOTIDE SEQUENCE [LARGE SCALE GENOMIC DNA]</scope>
    <source>
        <strain evidence="1 2">S276</strain>
    </source>
</reference>
<sequence>MEQKAFFAILVLLVQVLTIAARDVIPKTRA</sequence>
<name>A0A388MBW8_CHABU</name>
<gene>
    <name evidence="1" type="ORF">CBR_g54100</name>
</gene>
<proteinExistence type="predicted"/>
<dbReference type="Proteomes" id="UP000265515">
    <property type="component" value="Unassembled WGS sequence"/>
</dbReference>
<accession>A0A388MBW8</accession>